<gene>
    <name evidence="1" type="ORF">L207DRAFT_511495</name>
</gene>
<protein>
    <submittedName>
        <fullName evidence="1">Uncharacterized protein</fullName>
    </submittedName>
</protein>
<organism evidence="1 2">
    <name type="scientific">Hyaloscypha variabilis (strain UAMH 11265 / GT02V1 / F)</name>
    <name type="common">Meliniomyces variabilis</name>
    <dbReference type="NCBI Taxonomy" id="1149755"/>
    <lineage>
        <taxon>Eukaryota</taxon>
        <taxon>Fungi</taxon>
        <taxon>Dikarya</taxon>
        <taxon>Ascomycota</taxon>
        <taxon>Pezizomycotina</taxon>
        <taxon>Leotiomycetes</taxon>
        <taxon>Helotiales</taxon>
        <taxon>Hyaloscyphaceae</taxon>
        <taxon>Hyaloscypha</taxon>
        <taxon>Hyaloscypha variabilis</taxon>
    </lineage>
</organism>
<keyword evidence="2" id="KW-1185">Reference proteome</keyword>
<sequence>MSGGAEWDIKKCGIDGGDVVSMGGERAGVFVVKEDGVVKFEEFGRNGNEDVVMIGDG</sequence>
<dbReference type="Proteomes" id="UP000235786">
    <property type="component" value="Unassembled WGS sequence"/>
</dbReference>
<accession>A0A2J6RT37</accession>
<dbReference type="EMBL" id="KZ613944">
    <property type="protein sequence ID" value="PMD41678.1"/>
    <property type="molecule type" value="Genomic_DNA"/>
</dbReference>
<proteinExistence type="predicted"/>
<name>A0A2J6RT37_HYAVF</name>
<evidence type="ECO:0000313" key="1">
    <source>
        <dbReference type="EMBL" id="PMD41678.1"/>
    </source>
</evidence>
<evidence type="ECO:0000313" key="2">
    <source>
        <dbReference type="Proteomes" id="UP000235786"/>
    </source>
</evidence>
<reference evidence="1 2" key="1">
    <citation type="submission" date="2016-04" db="EMBL/GenBank/DDBJ databases">
        <title>A degradative enzymes factory behind the ericoid mycorrhizal symbiosis.</title>
        <authorList>
            <consortium name="DOE Joint Genome Institute"/>
            <person name="Martino E."/>
            <person name="Morin E."/>
            <person name="Grelet G."/>
            <person name="Kuo A."/>
            <person name="Kohler A."/>
            <person name="Daghino S."/>
            <person name="Barry K."/>
            <person name="Choi C."/>
            <person name="Cichocki N."/>
            <person name="Clum A."/>
            <person name="Copeland A."/>
            <person name="Hainaut M."/>
            <person name="Haridas S."/>
            <person name="Labutti K."/>
            <person name="Lindquist E."/>
            <person name="Lipzen A."/>
            <person name="Khouja H.-R."/>
            <person name="Murat C."/>
            <person name="Ohm R."/>
            <person name="Olson A."/>
            <person name="Spatafora J."/>
            <person name="Veneault-Fourrey C."/>
            <person name="Henrissat B."/>
            <person name="Grigoriev I."/>
            <person name="Martin F."/>
            <person name="Perotto S."/>
        </authorList>
    </citation>
    <scope>NUCLEOTIDE SEQUENCE [LARGE SCALE GENOMIC DNA]</scope>
    <source>
        <strain evidence="1 2">F</strain>
    </source>
</reference>
<dbReference type="AlphaFoldDB" id="A0A2J6RT37"/>